<reference evidence="3" key="1">
    <citation type="journal article" date="2019" name="Sci. Rep.">
        <title>Draft genome of Tanacetum cinerariifolium, the natural source of mosquito coil.</title>
        <authorList>
            <person name="Yamashiro T."/>
            <person name="Shiraishi A."/>
            <person name="Satake H."/>
            <person name="Nakayama K."/>
        </authorList>
    </citation>
    <scope>NUCLEOTIDE SEQUENCE</scope>
</reference>
<proteinExistence type="predicted"/>
<feature type="region of interest" description="Disordered" evidence="2">
    <location>
        <begin position="1"/>
        <end position="21"/>
    </location>
</feature>
<accession>A0A699WXJ2</accession>
<keyword evidence="1" id="KW-0175">Coiled coil</keyword>
<comment type="caution">
    <text evidence="3">The sequence shown here is derived from an EMBL/GenBank/DDBJ whole genome shotgun (WGS) entry which is preliminary data.</text>
</comment>
<sequence>MNWNQWRTSTAQAGQHRDPITTSDSQIDMLRAARLQNEAEKKMREEKRKLIQEQMDQHMR</sequence>
<feature type="compositionally biased region" description="Polar residues" evidence="2">
    <location>
        <begin position="1"/>
        <end position="13"/>
    </location>
</feature>
<evidence type="ECO:0000256" key="1">
    <source>
        <dbReference type="SAM" id="Coils"/>
    </source>
</evidence>
<name>A0A699WXJ2_TANCI</name>
<protein>
    <submittedName>
        <fullName evidence="3">Uncharacterized protein</fullName>
    </submittedName>
</protein>
<organism evidence="3">
    <name type="scientific">Tanacetum cinerariifolium</name>
    <name type="common">Dalmatian daisy</name>
    <name type="synonym">Chrysanthemum cinerariifolium</name>
    <dbReference type="NCBI Taxonomy" id="118510"/>
    <lineage>
        <taxon>Eukaryota</taxon>
        <taxon>Viridiplantae</taxon>
        <taxon>Streptophyta</taxon>
        <taxon>Embryophyta</taxon>
        <taxon>Tracheophyta</taxon>
        <taxon>Spermatophyta</taxon>
        <taxon>Magnoliopsida</taxon>
        <taxon>eudicotyledons</taxon>
        <taxon>Gunneridae</taxon>
        <taxon>Pentapetalae</taxon>
        <taxon>asterids</taxon>
        <taxon>campanulids</taxon>
        <taxon>Asterales</taxon>
        <taxon>Asteraceae</taxon>
        <taxon>Asteroideae</taxon>
        <taxon>Anthemideae</taxon>
        <taxon>Anthemidinae</taxon>
        <taxon>Tanacetum</taxon>
    </lineage>
</organism>
<dbReference type="EMBL" id="BKCJ011755494">
    <property type="protein sequence ID" value="GFD50286.1"/>
    <property type="molecule type" value="Genomic_DNA"/>
</dbReference>
<evidence type="ECO:0000313" key="3">
    <source>
        <dbReference type="EMBL" id="GFD50286.1"/>
    </source>
</evidence>
<feature type="non-terminal residue" evidence="3">
    <location>
        <position position="60"/>
    </location>
</feature>
<dbReference type="AlphaFoldDB" id="A0A699WXJ2"/>
<feature type="coiled-coil region" evidence="1">
    <location>
        <begin position="29"/>
        <end position="56"/>
    </location>
</feature>
<evidence type="ECO:0000256" key="2">
    <source>
        <dbReference type="SAM" id="MobiDB-lite"/>
    </source>
</evidence>
<gene>
    <name evidence="3" type="ORF">Tci_922255</name>
</gene>